<accession>A0A0D6E0N3</accession>
<evidence type="ECO:0000313" key="11">
    <source>
        <dbReference type="Proteomes" id="UP000033166"/>
    </source>
</evidence>
<feature type="region of interest" description="Disordered" evidence="6">
    <location>
        <begin position="78"/>
        <end position="101"/>
    </location>
</feature>
<evidence type="ECO:0000256" key="6">
    <source>
        <dbReference type="SAM" id="MobiDB-lite"/>
    </source>
</evidence>
<protein>
    <recommendedName>
        <fullName evidence="9">Gram-positive cocci surface proteins LPxTG domain-containing protein</fullName>
    </recommendedName>
</protein>
<keyword evidence="7" id="KW-0812">Transmembrane</keyword>
<dbReference type="Pfam" id="PF18220">
    <property type="entry name" value="BspA_v"/>
    <property type="match status" value="1"/>
</dbReference>
<dbReference type="RefSeq" id="WP_052727810.1">
    <property type="nucleotide sequence ID" value="NZ_LN774770.1"/>
</dbReference>
<dbReference type="PROSITE" id="PS50847">
    <property type="entry name" value="GRAM_POS_ANCHORING"/>
    <property type="match status" value="1"/>
</dbReference>
<reference evidence="11" key="1">
    <citation type="submission" date="2015-01" db="EMBL/GenBank/DDBJ databases">
        <authorList>
            <person name="Andreevskaya M."/>
        </authorList>
    </citation>
    <scope>NUCLEOTIDE SEQUENCE [LARGE SCALE GENOMIC DNA]</scope>
    <source>
        <strain evidence="11">MKFS47</strain>
        <plasmid evidence="11">II</plasmid>
    </source>
</reference>
<dbReference type="Pfam" id="PF00746">
    <property type="entry name" value="Gram_pos_anchor"/>
    <property type="match status" value="1"/>
</dbReference>
<feature type="transmembrane region" description="Helical" evidence="7">
    <location>
        <begin position="403"/>
        <end position="420"/>
    </location>
</feature>
<feature type="chain" id="PRO_5002302930" description="Gram-positive cocci surface proteins LPxTG domain-containing protein" evidence="8">
    <location>
        <begin position="35"/>
        <end position="427"/>
    </location>
</feature>
<name>A0A0D6E0N3_9LACT</name>
<feature type="compositionally biased region" description="Polar residues" evidence="6">
    <location>
        <begin position="90"/>
        <end position="100"/>
    </location>
</feature>
<evidence type="ECO:0000313" key="10">
    <source>
        <dbReference type="EMBL" id="CEN29531.1"/>
    </source>
</evidence>
<dbReference type="InterPro" id="IPR041237">
    <property type="entry name" value="BspA_v"/>
</dbReference>
<proteinExistence type="predicted"/>
<feature type="domain" description="Gram-positive cocci surface proteins LPxTG" evidence="9">
    <location>
        <begin position="394"/>
        <end position="427"/>
    </location>
</feature>
<feature type="compositionally biased region" description="Basic and acidic residues" evidence="6">
    <location>
        <begin position="53"/>
        <end position="68"/>
    </location>
</feature>
<evidence type="ECO:0000256" key="7">
    <source>
        <dbReference type="SAM" id="Phobius"/>
    </source>
</evidence>
<organism evidence="10 11">
    <name type="scientific">Pseudolactococcus piscium MKFS47</name>
    <dbReference type="NCBI Taxonomy" id="297352"/>
    <lineage>
        <taxon>Bacteria</taxon>
        <taxon>Bacillati</taxon>
        <taxon>Bacillota</taxon>
        <taxon>Bacilli</taxon>
        <taxon>Lactobacillales</taxon>
        <taxon>Streptococcaceae</taxon>
        <taxon>Pseudolactococcus</taxon>
    </lineage>
</organism>
<evidence type="ECO:0000259" key="9">
    <source>
        <dbReference type="PROSITE" id="PS50847"/>
    </source>
</evidence>
<keyword evidence="5" id="KW-0175">Coiled coil</keyword>
<feature type="signal peptide" evidence="8">
    <location>
        <begin position="1"/>
        <end position="34"/>
    </location>
</feature>
<evidence type="ECO:0000256" key="2">
    <source>
        <dbReference type="ARBA" id="ARBA00022525"/>
    </source>
</evidence>
<dbReference type="NCBIfam" id="TIGR01167">
    <property type="entry name" value="LPXTG_anchor"/>
    <property type="match status" value="1"/>
</dbReference>
<dbReference type="KEGG" id="lpk:LACPI_2331"/>
<keyword evidence="7" id="KW-1133">Transmembrane helix</keyword>
<evidence type="ECO:0000256" key="3">
    <source>
        <dbReference type="ARBA" id="ARBA00022729"/>
    </source>
</evidence>
<evidence type="ECO:0000256" key="4">
    <source>
        <dbReference type="ARBA" id="ARBA00023088"/>
    </source>
</evidence>
<dbReference type="HOGENOM" id="CLU_642199_0_0_9"/>
<gene>
    <name evidence="10" type="ORF">LACPI_2331</name>
</gene>
<keyword evidence="4" id="KW-0572">Peptidoglycan-anchor</keyword>
<dbReference type="Proteomes" id="UP000033166">
    <property type="component" value="Plasmid II"/>
</dbReference>
<keyword evidence="2" id="KW-0964">Secreted</keyword>
<dbReference type="InterPro" id="IPR019931">
    <property type="entry name" value="LPXTG_anchor"/>
</dbReference>
<sequence length="427" mass="47125">MKNKHKFELQKSKAILLCGALLATVTFATAQANADEQTATPTVATKNVVSDATKPKTEDAKKLEPTSDKVEVVEVPKNDNLTGSLDEASKTGTKPEITQTDTEKVENEAQANSDYDKQAEAIKKQTEEKQKEIDAYNAEKARVEAENKVIAEKNKAKKDAFDKAMQEFLKGTNATATVSAKTQNVDNQTFGDSFMTAKTDNEGNFTLTHDMNDGVNIIGQGNLTGKIYYVVVSNGDGSENVTVSRIDLHQYAYSNFTKNSAVNKNINFHVYDMNGNELYSVFHDGESSFTADINKSYDTNKTFTIKPGQTTDVFQVLNIDDNWIYNTHGQVTVQFQNKNATPVKPKYDNENPLPTAPKELAVSWHLNGYEKEKPVTPVVHTVTPTTPVQKAAILPVTGESSNIFATIFGGLMLMFSFLSFKKIKKNI</sequence>
<geneLocation type="plasmid" evidence="10 11">
    <name>II</name>
</geneLocation>
<evidence type="ECO:0000256" key="8">
    <source>
        <dbReference type="SAM" id="SignalP"/>
    </source>
</evidence>
<keyword evidence="1" id="KW-0134">Cell wall</keyword>
<keyword evidence="7" id="KW-0472">Membrane</keyword>
<evidence type="ECO:0000256" key="5">
    <source>
        <dbReference type="SAM" id="Coils"/>
    </source>
</evidence>
<feature type="coiled-coil region" evidence="5">
    <location>
        <begin position="112"/>
        <end position="153"/>
    </location>
</feature>
<keyword evidence="10" id="KW-0614">Plasmid</keyword>
<feature type="region of interest" description="Disordered" evidence="6">
    <location>
        <begin position="49"/>
        <end position="68"/>
    </location>
</feature>
<dbReference type="EMBL" id="LN774770">
    <property type="protein sequence ID" value="CEN29531.1"/>
    <property type="molecule type" value="Genomic_DNA"/>
</dbReference>
<evidence type="ECO:0000256" key="1">
    <source>
        <dbReference type="ARBA" id="ARBA00022512"/>
    </source>
</evidence>
<dbReference type="AlphaFoldDB" id="A0A0D6E0N3"/>
<keyword evidence="3 8" id="KW-0732">Signal</keyword>